<dbReference type="Proteomes" id="UP001235840">
    <property type="component" value="Unassembled WGS sequence"/>
</dbReference>
<dbReference type="RefSeq" id="WP_307393227.1">
    <property type="nucleotide sequence ID" value="NZ_BAAADK010000011.1"/>
</dbReference>
<evidence type="ECO:0000256" key="3">
    <source>
        <dbReference type="RuleBase" id="RU003476"/>
    </source>
</evidence>
<gene>
    <name evidence="5" type="ORF">J2S11_001657</name>
</gene>
<dbReference type="InterPro" id="IPR015797">
    <property type="entry name" value="NUDIX_hydrolase-like_dom_sf"/>
</dbReference>
<sequence length="137" mass="15797">MKKWFGSSGVCLNSNGEVLMVLQGKTDEDKTWSIPSGGKEGNETFEECCIREVHEETGYDIKIIKKLKVKEGISEEHNLSYEVHYFLIQVVGGERNVQDPDGLIHDIQWKSVNEIEDLVLSFPEDRDFLMKMFNRLE</sequence>
<keyword evidence="5" id="KW-0012">Acyltransferase</keyword>
<dbReference type="GO" id="GO:0047663">
    <property type="term" value="F:aminoglycoside 6'-N-acetyltransferase activity"/>
    <property type="evidence" value="ECO:0007669"/>
    <property type="project" value="UniProtKB-EC"/>
</dbReference>
<dbReference type="EC" id="2.3.1.82" evidence="5"/>
<dbReference type="PANTHER" id="PTHR43046:SF2">
    <property type="entry name" value="8-OXO-DGTP DIPHOSPHATASE-RELATED"/>
    <property type="match status" value="1"/>
</dbReference>
<proteinExistence type="inferred from homology"/>
<comment type="caution">
    <text evidence="5">The sequence shown here is derived from an EMBL/GenBank/DDBJ whole genome shotgun (WGS) entry which is preliminary data.</text>
</comment>
<evidence type="ECO:0000256" key="1">
    <source>
        <dbReference type="ARBA" id="ARBA00001946"/>
    </source>
</evidence>
<evidence type="ECO:0000313" key="6">
    <source>
        <dbReference type="Proteomes" id="UP001235840"/>
    </source>
</evidence>
<dbReference type="Gene3D" id="3.90.79.10">
    <property type="entry name" value="Nucleoside Triphosphate Pyrophosphohydrolase"/>
    <property type="match status" value="1"/>
</dbReference>
<dbReference type="SUPFAM" id="SSF55811">
    <property type="entry name" value="Nudix"/>
    <property type="match status" value="1"/>
</dbReference>
<keyword evidence="5" id="KW-0808">Transferase</keyword>
<comment type="cofactor">
    <cofactor evidence="1">
        <name>Mg(2+)</name>
        <dbReference type="ChEBI" id="CHEBI:18420"/>
    </cofactor>
</comment>
<dbReference type="InterPro" id="IPR020476">
    <property type="entry name" value="Nudix_hydrolase"/>
</dbReference>
<dbReference type="Pfam" id="PF00293">
    <property type="entry name" value="NUDIX"/>
    <property type="match status" value="1"/>
</dbReference>
<feature type="domain" description="Nudix hydrolase" evidence="4">
    <location>
        <begin position="3"/>
        <end position="132"/>
    </location>
</feature>
<evidence type="ECO:0000259" key="4">
    <source>
        <dbReference type="PROSITE" id="PS51462"/>
    </source>
</evidence>
<protein>
    <submittedName>
        <fullName evidence="5">Aminoglycoside 6'-N-acetyltransferase</fullName>
        <ecNumber evidence="5">2.3.1.82</ecNumber>
    </submittedName>
</protein>
<keyword evidence="6" id="KW-1185">Reference proteome</keyword>
<dbReference type="PANTHER" id="PTHR43046">
    <property type="entry name" value="GDP-MANNOSE MANNOSYL HYDROLASE"/>
    <property type="match status" value="1"/>
</dbReference>
<evidence type="ECO:0000256" key="2">
    <source>
        <dbReference type="ARBA" id="ARBA00022801"/>
    </source>
</evidence>
<dbReference type="CDD" id="cd02883">
    <property type="entry name" value="NUDIX_Hydrolase"/>
    <property type="match status" value="1"/>
</dbReference>
<dbReference type="PRINTS" id="PR00502">
    <property type="entry name" value="NUDIXFAMILY"/>
</dbReference>
<dbReference type="EMBL" id="JAUSTY010000005">
    <property type="protein sequence ID" value="MDQ0165756.1"/>
    <property type="molecule type" value="Genomic_DNA"/>
</dbReference>
<dbReference type="PROSITE" id="PS00893">
    <property type="entry name" value="NUDIX_BOX"/>
    <property type="match status" value="1"/>
</dbReference>
<comment type="similarity">
    <text evidence="3">Belongs to the Nudix hydrolase family.</text>
</comment>
<reference evidence="5 6" key="1">
    <citation type="submission" date="2023-07" db="EMBL/GenBank/DDBJ databases">
        <title>Genomic Encyclopedia of Type Strains, Phase IV (KMG-IV): sequencing the most valuable type-strain genomes for metagenomic binning, comparative biology and taxonomic classification.</title>
        <authorList>
            <person name="Goeker M."/>
        </authorList>
    </citation>
    <scope>NUCLEOTIDE SEQUENCE [LARGE SCALE GENOMIC DNA]</scope>
    <source>
        <strain evidence="5 6">DSM 12751</strain>
    </source>
</reference>
<name>A0ABT9VXP2_9BACI</name>
<evidence type="ECO:0000313" key="5">
    <source>
        <dbReference type="EMBL" id="MDQ0165756.1"/>
    </source>
</evidence>
<dbReference type="InterPro" id="IPR000086">
    <property type="entry name" value="NUDIX_hydrolase_dom"/>
</dbReference>
<dbReference type="PROSITE" id="PS51462">
    <property type="entry name" value="NUDIX"/>
    <property type="match status" value="1"/>
</dbReference>
<keyword evidence="2 3" id="KW-0378">Hydrolase</keyword>
<organism evidence="5 6">
    <name type="scientific">Caldalkalibacillus horti</name>
    <dbReference type="NCBI Taxonomy" id="77523"/>
    <lineage>
        <taxon>Bacteria</taxon>
        <taxon>Bacillati</taxon>
        <taxon>Bacillota</taxon>
        <taxon>Bacilli</taxon>
        <taxon>Bacillales</taxon>
        <taxon>Bacillaceae</taxon>
        <taxon>Caldalkalibacillus</taxon>
    </lineage>
</organism>
<dbReference type="InterPro" id="IPR020084">
    <property type="entry name" value="NUDIX_hydrolase_CS"/>
</dbReference>
<accession>A0ABT9VXP2</accession>